<feature type="compositionally biased region" description="Polar residues" evidence="1">
    <location>
        <begin position="1"/>
        <end position="15"/>
    </location>
</feature>
<feature type="compositionally biased region" description="Polar residues" evidence="1">
    <location>
        <begin position="659"/>
        <end position="670"/>
    </location>
</feature>
<feature type="compositionally biased region" description="Polar residues" evidence="1">
    <location>
        <begin position="691"/>
        <end position="702"/>
    </location>
</feature>
<feature type="region of interest" description="Disordered" evidence="1">
    <location>
        <begin position="1"/>
        <end position="43"/>
    </location>
</feature>
<name>A0A6C0IQ47_9ZZZZ</name>
<evidence type="ECO:0000256" key="1">
    <source>
        <dbReference type="SAM" id="MobiDB-lite"/>
    </source>
</evidence>
<feature type="compositionally biased region" description="Acidic residues" evidence="1">
    <location>
        <begin position="649"/>
        <end position="658"/>
    </location>
</feature>
<feature type="compositionally biased region" description="Low complexity" evidence="1">
    <location>
        <begin position="30"/>
        <end position="41"/>
    </location>
</feature>
<reference evidence="2" key="1">
    <citation type="journal article" date="2020" name="Nature">
        <title>Giant virus diversity and host interactions through global metagenomics.</title>
        <authorList>
            <person name="Schulz F."/>
            <person name="Roux S."/>
            <person name="Paez-Espino D."/>
            <person name="Jungbluth S."/>
            <person name="Walsh D.A."/>
            <person name="Denef V.J."/>
            <person name="McMahon K.D."/>
            <person name="Konstantinidis K.T."/>
            <person name="Eloe-Fadrosh E.A."/>
            <person name="Kyrpides N.C."/>
            <person name="Woyke T."/>
        </authorList>
    </citation>
    <scope>NUCLEOTIDE SEQUENCE</scope>
    <source>
        <strain evidence="2">GVMAG-M-3300024258-28</strain>
    </source>
</reference>
<feature type="region of interest" description="Disordered" evidence="1">
    <location>
        <begin position="641"/>
        <end position="770"/>
    </location>
</feature>
<proteinExistence type="predicted"/>
<sequence>MLPGNQDSMIQNNKDSAYPFNMDDLRSDSSDTSETFDTSDTVNMDENRNAQKRFLFFISCHGIEALQSKKRWCYSSEDTLFKDIGWISTKIALTAYASELDEKVFNYTNETNEFDLFQAINTQTSEIEEDVFQDEPIQSVYLPPMLFEFRSNDRDRELMAPRMGLYFAELEEENYTNSSGELLVKYATKKIEHLVHFSDLPSILPNVNIINDDVTNTLEHWFTPLDVQYSWQHILTLTKHFLHQKMESQQISPDDLNENIYFRLFCCRSRLLVNDVTLEENRSILPYSLSPYCKYYRPIEIEHIENIENIENIQLYSEPLDRNQYNTNIAQRIHDVCFYRNELSGDMYPINYDSQTLLGFYILMIHQNPYLNNPLIRRNMNEYRGYEKQTILSYVPGIKNSMLYKFASLLTKTYRVDQTALRSIKKWAFPVVTLPIENNPRNVNLCKSISNVLLQSTDWRFTYLLAYKNDPTVNLNEEGHIFVLYGQLSNITETTATGSLNLYKYNLDRNSIFPDFNQEQIMRMIQDNTRMVELTAPISFHNNDRIHMVKQILDTMPSENNYNYIHLFYKENIYTGGMNNDSLNKYNPINMRRRPANNPIPTEQVDLMIEDVDQLNPQVLLQDQPTTFSFIPAKQNKRFTEITGRFSDDEAMDVDDTSETSSITPASTQESTDEAFNTPPRLPRNQYGPDSANSQHTDSEYSYGTPPGTLNFDSVQSTPLQSKPFAVTRSPSMEELANKKGGKRKRKTRKNKKTTSRKNKKNKKTKKTKK</sequence>
<dbReference type="EMBL" id="MN740226">
    <property type="protein sequence ID" value="QHT94566.1"/>
    <property type="molecule type" value="Genomic_DNA"/>
</dbReference>
<dbReference type="AlphaFoldDB" id="A0A6C0IQ47"/>
<protein>
    <submittedName>
        <fullName evidence="2">Uncharacterized protein</fullName>
    </submittedName>
</protein>
<evidence type="ECO:0000313" key="2">
    <source>
        <dbReference type="EMBL" id="QHT94566.1"/>
    </source>
</evidence>
<organism evidence="2">
    <name type="scientific">viral metagenome</name>
    <dbReference type="NCBI Taxonomy" id="1070528"/>
    <lineage>
        <taxon>unclassified sequences</taxon>
        <taxon>metagenomes</taxon>
        <taxon>organismal metagenomes</taxon>
    </lineage>
</organism>
<feature type="compositionally biased region" description="Polar residues" evidence="1">
    <location>
        <begin position="711"/>
        <end position="721"/>
    </location>
</feature>
<accession>A0A6C0IQ47</accession>
<feature type="compositionally biased region" description="Basic residues" evidence="1">
    <location>
        <begin position="740"/>
        <end position="770"/>
    </location>
</feature>